<accession>A0A418B3V6</accession>
<proteinExistence type="inferred from homology"/>
<dbReference type="Proteomes" id="UP000285060">
    <property type="component" value="Unassembled WGS sequence"/>
</dbReference>
<dbReference type="SMART" id="SM01174">
    <property type="entry name" value="DUF4205"/>
    <property type="match status" value="1"/>
</dbReference>
<protein>
    <recommendedName>
        <fullName evidence="3">Myb-like domain-containing protein</fullName>
    </recommendedName>
</protein>
<name>A0A418B3V6_9STRA</name>
<dbReference type="EMBL" id="QUSY01000112">
    <property type="protein sequence ID" value="RHY32799.1"/>
    <property type="molecule type" value="Genomic_DNA"/>
</dbReference>
<feature type="domain" description="Myb-like" evidence="3">
    <location>
        <begin position="128"/>
        <end position="183"/>
    </location>
</feature>
<organism evidence="4 5">
    <name type="scientific">Aphanomyces invadans</name>
    <dbReference type="NCBI Taxonomy" id="157072"/>
    <lineage>
        <taxon>Eukaryota</taxon>
        <taxon>Sar</taxon>
        <taxon>Stramenopiles</taxon>
        <taxon>Oomycota</taxon>
        <taxon>Saprolegniomycetes</taxon>
        <taxon>Saprolegniales</taxon>
        <taxon>Verrucalvaceae</taxon>
        <taxon>Aphanomyces</taxon>
    </lineage>
</organism>
<gene>
    <name evidence="4" type="ORF">DYB32_002223</name>
</gene>
<dbReference type="PANTHER" id="PTHR12473">
    <property type="entry name" value="UBIQUITIN CARBOXYL-TERMINAL HYDROLASE MINDY-4-RELATED"/>
    <property type="match status" value="1"/>
</dbReference>
<dbReference type="VEuPathDB" id="FungiDB:H310_08892"/>
<evidence type="ECO:0000259" key="3">
    <source>
        <dbReference type="PROSITE" id="PS50090"/>
    </source>
</evidence>
<dbReference type="GO" id="GO:1990380">
    <property type="term" value="F:K48-linked deubiquitinase activity"/>
    <property type="evidence" value="ECO:0007669"/>
    <property type="project" value="InterPro"/>
</dbReference>
<dbReference type="PROSITE" id="PS50090">
    <property type="entry name" value="MYB_LIKE"/>
    <property type="match status" value="1"/>
</dbReference>
<dbReference type="InterPro" id="IPR039785">
    <property type="entry name" value="MINY3/4"/>
</dbReference>
<dbReference type="AlphaFoldDB" id="A0A418B3V6"/>
<keyword evidence="5" id="KW-1185">Reference proteome</keyword>
<comment type="caution">
    <text evidence="4">The sequence shown here is derived from an EMBL/GenBank/DDBJ whole genome shotgun (WGS) entry which is preliminary data.</text>
</comment>
<dbReference type="PANTHER" id="PTHR12473:SF8">
    <property type="entry name" value="UBIQUITIN CARBOXYL-TERMINAL HYDROLASE MINDY-4-RELATED"/>
    <property type="match status" value="1"/>
</dbReference>
<comment type="similarity">
    <text evidence="1">Belongs to the MINDY deubiquitinase family. FAM188 subfamily.</text>
</comment>
<sequence>MRLLDRIGADVNFLWEHSDAKWKDMNGLDDVHQQSELLVMDYLRGSRYMKTMDALTKWITDKKKHRSSSSVMSPVASDLFAKDAAANKETKERANSVLEFMRKSGSKSPKVSAFHQKVDETAAASTTSVSKSTKEWTKEDLSKLKKEAKKTQDITDKTERWKTVGAALGRSKRDCYEKYKELKKKSPSPKNVKAKESPVTVDVKGMLDLNAIDIGAADDGATSDGEIRGKDTPSIQKTKNGKTSPTNSVSVHYVKDKPSTSPLGRAGRNKVDIAKEGGATSPVSDLWCSSDALLKAKPRGSSVVPGDTRFVRNVIHHPLTFRLSSHWTHQGFAFSQVEGLKYGIVQHEGGPCGVMAVVQAYVLYYLFKEDSATWDAVTPQQATTALTQALAHIIWQAGTGGSCKVALIPGETPFRASKGYGAVLVVASVMLTRGLATIEADMDTATGTVPTLIGAHDYCTQVQHVHVLPTPETCVLQEMVNLLLVGYACSNVFDGAKDLGGDGGSTSMVLRGVQKRSVVGFLTLFEAYDYIVVGDHLKSPMDCIWVVCSESHYSVLFADPASTVGHASSSVRHASCCLSVGVRGDGPCHGTPLNESQVPFDLFYYDGLANQDEVIRLTIQPLGLPGKPEKASAHQGGDLTPPLNLVIQTKWPRATVDWHSVEPLL</sequence>
<dbReference type="SMART" id="SM00717">
    <property type="entry name" value="SANT"/>
    <property type="match status" value="1"/>
</dbReference>
<evidence type="ECO:0000313" key="4">
    <source>
        <dbReference type="EMBL" id="RHY32799.1"/>
    </source>
</evidence>
<evidence type="ECO:0000313" key="5">
    <source>
        <dbReference type="Proteomes" id="UP000285060"/>
    </source>
</evidence>
<dbReference type="InterPro" id="IPR009057">
    <property type="entry name" value="Homeodomain-like_sf"/>
</dbReference>
<evidence type="ECO:0000256" key="1">
    <source>
        <dbReference type="ARBA" id="ARBA00011074"/>
    </source>
</evidence>
<dbReference type="InterPro" id="IPR025257">
    <property type="entry name" value="MINDY-3/4_CD"/>
</dbReference>
<dbReference type="GO" id="GO:0006508">
    <property type="term" value="P:proteolysis"/>
    <property type="evidence" value="ECO:0007669"/>
    <property type="project" value="UniProtKB-KW"/>
</dbReference>
<dbReference type="GO" id="GO:0071108">
    <property type="term" value="P:protein K48-linked deubiquitination"/>
    <property type="evidence" value="ECO:0007669"/>
    <property type="project" value="InterPro"/>
</dbReference>
<dbReference type="GO" id="GO:0004843">
    <property type="term" value="F:cysteine-type deubiquitinase activity"/>
    <property type="evidence" value="ECO:0007669"/>
    <property type="project" value="UniProtKB-EC"/>
</dbReference>
<dbReference type="SUPFAM" id="SSF46689">
    <property type="entry name" value="Homeodomain-like"/>
    <property type="match status" value="1"/>
</dbReference>
<feature type="compositionally biased region" description="Polar residues" evidence="2">
    <location>
        <begin position="233"/>
        <end position="250"/>
    </location>
</feature>
<reference evidence="4 5" key="1">
    <citation type="submission" date="2018-08" db="EMBL/GenBank/DDBJ databases">
        <title>Aphanomyces genome sequencing and annotation.</title>
        <authorList>
            <person name="Minardi D."/>
            <person name="Oidtmann B."/>
            <person name="Van Der Giezen M."/>
            <person name="Studholme D.J."/>
        </authorList>
    </citation>
    <scope>NUCLEOTIDE SEQUENCE [LARGE SCALE GENOMIC DNA]</scope>
    <source>
        <strain evidence="4 5">NJM0002</strain>
    </source>
</reference>
<dbReference type="Pfam" id="PF13898">
    <property type="entry name" value="MINDY-3_4_CD"/>
    <property type="match status" value="3"/>
</dbReference>
<feature type="region of interest" description="Disordered" evidence="2">
    <location>
        <begin position="218"/>
        <end position="268"/>
    </location>
</feature>
<dbReference type="Gene3D" id="1.10.10.60">
    <property type="entry name" value="Homeodomain-like"/>
    <property type="match status" value="1"/>
</dbReference>
<evidence type="ECO:0000256" key="2">
    <source>
        <dbReference type="SAM" id="MobiDB-lite"/>
    </source>
</evidence>
<dbReference type="InterPro" id="IPR001005">
    <property type="entry name" value="SANT/Myb"/>
</dbReference>